<dbReference type="InterPro" id="IPR004107">
    <property type="entry name" value="Integrase_SAM-like_N"/>
</dbReference>
<reference evidence="6 8" key="1">
    <citation type="journal article" date="2017" name="Elife">
        <title>Extensive horizontal gene transfer in cheese-associated bacteria.</title>
        <authorList>
            <person name="Bonham K.S."/>
            <person name="Wolfe B.E."/>
            <person name="Dutton R.J."/>
        </authorList>
    </citation>
    <scope>NUCLEOTIDE SEQUENCE [LARGE SCALE GENOMIC DNA]</scope>
    <source>
        <strain evidence="6 8">JB182</strain>
    </source>
</reference>
<dbReference type="EMBL" id="PNQX01000002">
    <property type="protein sequence ID" value="PMQ19933.1"/>
    <property type="molecule type" value="Genomic_DNA"/>
</dbReference>
<evidence type="ECO:0000256" key="4">
    <source>
        <dbReference type="PROSITE-ProRule" id="PRU01248"/>
    </source>
</evidence>
<dbReference type="InterPro" id="IPR044068">
    <property type="entry name" value="CB"/>
</dbReference>
<evidence type="ECO:0000256" key="1">
    <source>
        <dbReference type="ARBA" id="ARBA00008857"/>
    </source>
</evidence>
<dbReference type="Proteomes" id="UP000235739">
    <property type="component" value="Unassembled WGS sequence"/>
</dbReference>
<evidence type="ECO:0000256" key="2">
    <source>
        <dbReference type="ARBA" id="ARBA00023125"/>
    </source>
</evidence>
<evidence type="ECO:0000256" key="3">
    <source>
        <dbReference type="ARBA" id="ARBA00023172"/>
    </source>
</evidence>
<sequence length="495" mass="57212">MTSNDEIAGWRLRSARPRRPDTPSSWLPEDFLNLAQREEEAGLRNDELFLLKPDGHPDLDVSAYLHDRSFRRLSRATQVSYAKDLRTHFNFLYSQHIGWRECTVELFEDYEYWRRRDERNPSRISGAKFSRELAACRRFYEWHARRGTIRISPIQTFTDDSSSNRAGVSVPLMPKNARNNRVKWLTPEAYRQWKHVGLSGYNLEGRQRHNWRGRNEDRNICFADLLWDSGLRLREGATLLWCEVPALQERTNFHQARLATAVAKGRGRNFWVSRAALQGLGAYKLTTRAEAVSRAQKEGRYDNLSGKLVLQSVDANRRAKLIDDNGRVTACSLDDLYAEERERLFIQGDAGLEPAMVWLAESGLPMKYMTWEMVFSTASQRCRSQSVPIACTPHMLRHSFALRMLVSLIHATDTRLGITPEERREYRMLFGDPWVLVQTMLGHVNVEITRQVYLEPVQGLQVDLFLNAGENDEHDFSAVLSREILSSPLVNKGVR</sequence>
<gene>
    <name evidence="7" type="ORF">CIK84_15030</name>
    <name evidence="6" type="ORF">CIK84_18480</name>
</gene>
<dbReference type="PROSITE" id="PS51900">
    <property type="entry name" value="CB"/>
    <property type="match status" value="1"/>
</dbReference>
<evidence type="ECO:0000313" key="7">
    <source>
        <dbReference type="EMBL" id="PMQ19933.1"/>
    </source>
</evidence>
<comment type="similarity">
    <text evidence="1">Belongs to the 'phage' integrase family.</text>
</comment>
<organism evidence="6 8">
    <name type="scientific">Glutamicibacter arilaitensis</name>
    <dbReference type="NCBI Taxonomy" id="256701"/>
    <lineage>
        <taxon>Bacteria</taxon>
        <taxon>Bacillati</taxon>
        <taxon>Actinomycetota</taxon>
        <taxon>Actinomycetes</taxon>
        <taxon>Micrococcales</taxon>
        <taxon>Micrococcaceae</taxon>
        <taxon>Glutamicibacter</taxon>
    </lineage>
</organism>
<dbReference type="Gene3D" id="1.10.443.10">
    <property type="entry name" value="Intergrase catalytic core"/>
    <property type="match status" value="1"/>
</dbReference>
<keyword evidence="3" id="KW-0233">DNA recombination</keyword>
<dbReference type="InterPro" id="IPR010998">
    <property type="entry name" value="Integrase_recombinase_N"/>
</dbReference>
<dbReference type="SUPFAM" id="SSF56349">
    <property type="entry name" value="DNA breaking-rejoining enzymes"/>
    <property type="match status" value="1"/>
</dbReference>
<comment type="caution">
    <text evidence="6">The sequence shown here is derived from an EMBL/GenBank/DDBJ whole genome shotgun (WGS) entry which is preliminary data.</text>
</comment>
<dbReference type="InterPro" id="IPR011010">
    <property type="entry name" value="DNA_brk_join_enz"/>
</dbReference>
<evidence type="ECO:0000259" key="5">
    <source>
        <dbReference type="PROSITE" id="PS51900"/>
    </source>
</evidence>
<protein>
    <submittedName>
        <fullName evidence="6">Integrase</fullName>
    </submittedName>
</protein>
<dbReference type="GO" id="GO:0006310">
    <property type="term" value="P:DNA recombination"/>
    <property type="evidence" value="ECO:0007669"/>
    <property type="project" value="UniProtKB-KW"/>
</dbReference>
<dbReference type="EMBL" id="PNQX01000005">
    <property type="protein sequence ID" value="PMQ18549.1"/>
    <property type="molecule type" value="Genomic_DNA"/>
</dbReference>
<evidence type="ECO:0000313" key="6">
    <source>
        <dbReference type="EMBL" id="PMQ18549.1"/>
    </source>
</evidence>
<dbReference type="PANTHER" id="PTHR30349:SF41">
    <property type="entry name" value="INTEGRASE_RECOMBINASE PROTEIN MJ0367-RELATED"/>
    <property type="match status" value="1"/>
</dbReference>
<accession>A0A2N7RXD8</accession>
<proteinExistence type="inferred from homology"/>
<dbReference type="GO" id="GO:0003677">
    <property type="term" value="F:DNA binding"/>
    <property type="evidence" value="ECO:0007669"/>
    <property type="project" value="UniProtKB-UniRule"/>
</dbReference>
<evidence type="ECO:0000313" key="8">
    <source>
        <dbReference type="Proteomes" id="UP000235739"/>
    </source>
</evidence>
<dbReference type="InterPro" id="IPR013762">
    <property type="entry name" value="Integrase-like_cat_sf"/>
</dbReference>
<dbReference type="GO" id="GO:0015074">
    <property type="term" value="P:DNA integration"/>
    <property type="evidence" value="ECO:0007669"/>
    <property type="project" value="InterPro"/>
</dbReference>
<dbReference type="RefSeq" id="WP_102598904.1">
    <property type="nucleotide sequence ID" value="NZ_PNQX01000002.1"/>
</dbReference>
<dbReference type="PANTHER" id="PTHR30349">
    <property type="entry name" value="PHAGE INTEGRASE-RELATED"/>
    <property type="match status" value="1"/>
</dbReference>
<dbReference type="Gene3D" id="1.10.150.130">
    <property type="match status" value="1"/>
</dbReference>
<feature type="domain" description="Core-binding (CB)" evidence="5">
    <location>
        <begin position="52"/>
        <end position="144"/>
    </location>
</feature>
<keyword evidence="2 4" id="KW-0238">DNA-binding</keyword>
<dbReference type="SUPFAM" id="SSF47823">
    <property type="entry name" value="lambda integrase-like, N-terminal domain"/>
    <property type="match status" value="1"/>
</dbReference>
<dbReference type="InterPro" id="IPR050090">
    <property type="entry name" value="Tyrosine_recombinase_XerCD"/>
</dbReference>
<dbReference type="AlphaFoldDB" id="A0A2N7RXD8"/>
<name>A0A2N7RXD8_9MICC</name>
<dbReference type="Pfam" id="PF02899">
    <property type="entry name" value="Phage_int_SAM_1"/>
    <property type="match status" value="1"/>
</dbReference>